<keyword evidence="4" id="KW-0732">Signal</keyword>
<organism evidence="15 16">
    <name type="scientific">Alteraurantiacibacter aestuarii</name>
    <dbReference type="NCBI Taxonomy" id="650004"/>
    <lineage>
        <taxon>Bacteria</taxon>
        <taxon>Pseudomonadati</taxon>
        <taxon>Pseudomonadota</taxon>
        <taxon>Alphaproteobacteria</taxon>
        <taxon>Sphingomonadales</taxon>
        <taxon>Erythrobacteraceae</taxon>
        <taxon>Alteraurantiacibacter</taxon>
    </lineage>
</organism>
<keyword evidence="6 11" id="KW-0634">PQQ</keyword>
<dbReference type="EC" id="1.1.2.-" evidence="15"/>
<dbReference type="InterPro" id="IPR036909">
    <property type="entry name" value="Cyt_c-like_dom_sf"/>
</dbReference>
<dbReference type="InterPro" id="IPR009056">
    <property type="entry name" value="Cyt_c-like_dom"/>
</dbReference>
<dbReference type="SUPFAM" id="SSF46626">
    <property type="entry name" value="Cytochrome c"/>
    <property type="match status" value="1"/>
</dbReference>
<protein>
    <submittedName>
        <fullName evidence="15">PQQ-dependent dehydrogenase, methanol/ethanol family</fullName>
        <ecNumber evidence="15">1.1.2.-</ecNumber>
    </submittedName>
</protein>
<dbReference type="SUPFAM" id="SSF50998">
    <property type="entry name" value="Quinoprotein alcohol dehydrogenase-like"/>
    <property type="match status" value="1"/>
</dbReference>
<feature type="binding site" description="axial binding residue" evidence="12">
    <location>
        <position position="661"/>
    </location>
    <ligand>
        <name>heme c</name>
        <dbReference type="ChEBI" id="CHEBI:61717"/>
    </ligand>
    <ligandPart>
        <name>Fe</name>
        <dbReference type="ChEBI" id="CHEBI:18248"/>
    </ligandPart>
</feature>
<evidence type="ECO:0000256" key="2">
    <source>
        <dbReference type="ARBA" id="ARBA00022617"/>
    </source>
</evidence>
<dbReference type="InterPro" id="IPR011047">
    <property type="entry name" value="Quinoprotein_ADH-like_sf"/>
</dbReference>
<sequence>MALASCTATSAPPAANLAAAPANIDPLANPAPGEWISDGRDYTAQRYSPLTQINASNVGQLGLAWYDDLDTYRGVEATPLYADGVLYNTLSWNITTAYDARTGEVLWTYDPHTPREFGRLACCEPVSRGLAMSGNKVIIATLDGRLIALDKDIGEELWSTRTFELDSGFAYSITGAPRVFGDKVVVGQSGGDLGVRGFVSAYDVETGEKAWKFFLTPGDPANGPDGEASDPVMAMVRQTWSEEGMWKTLGGGANPWDSIAYDPELNLVYVGTGNSVPHARFYRSNNEGDNLFVCSIVALDATTGAYRWHYQMNPGEEWDWTCTSSIISADLEIDGRQRQVLMQAPKNGFFYVLDRATGEFISAGAHVYQNWNAGFDANGRPITTDQVRYGVDPRLVAPGPGGAHNWFPMAFSPRTGLAYFPAYQSAFVYALQPGWTPQPMRSNSGWGGYTGEAGRIRGELMAQANEIEKAWLTAYDPVNQRIAWQVPLPRHGNGGVMVTATDVVFEGTTNQTFAAFDARNGSVLWEYPTQSAPVAGSITYELDGVQYIAVNAGWGGGAAQIERGAGIEMPRAPARLLVFKLGGNVALPPLPAQASAPPEPPALRASEEIVRRGAELFAQTCSVCHGQNAIGGVADLRHMDRETHGKFNQIVLEGLYLDKGMGRFDDILDQEQADAIHNYLIARANEDWGR</sequence>
<dbReference type="AlphaFoldDB" id="A0A844ZKV3"/>
<keyword evidence="2 11" id="KW-0349">Heme</keyword>
<evidence type="ECO:0000256" key="12">
    <source>
        <dbReference type="PIRSR" id="PIRSR617512-3"/>
    </source>
</evidence>
<keyword evidence="8 12" id="KW-0408">Iron</keyword>
<dbReference type="Gene3D" id="2.140.10.10">
    <property type="entry name" value="Quinoprotein alcohol dehydrogenase-like superfamily"/>
    <property type="match status" value="1"/>
</dbReference>
<dbReference type="InterPro" id="IPR018391">
    <property type="entry name" value="PQQ_b-propeller_rpt"/>
</dbReference>
<evidence type="ECO:0000256" key="3">
    <source>
        <dbReference type="ARBA" id="ARBA00022723"/>
    </source>
</evidence>
<name>A0A844ZKV3_9SPHN</name>
<keyword evidence="9 13" id="KW-1015">Disulfide bond</keyword>
<dbReference type="GO" id="GO:0005509">
    <property type="term" value="F:calcium ion binding"/>
    <property type="evidence" value="ECO:0007669"/>
    <property type="project" value="InterPro"/>
</dbReference>
<dbReference type="NCBIfam" id="TIGR03075">
    <property type="entry name" value="PQQ_enz_alc_DH"/>
    <property type="match status" value="1"/>
</dbReference>
<evidence type="ECO:0000256" key="10">
    <source>
        <dbReference type="PIRSR" id="PIRSR617512-1"/>
    </source>
</evidence>
<dbReference type="GO" id="GO:0016614">
    <property type="term" value="F:oxidoreductase activity, acting on CH-OH group of donors"/>
    <property type="evidence" value="ECO:0007669"/>
    <property type="project" value="InterPro"/>
</dbReference>
<dbReference type="Proteomes" id="UP000435243">
    <property type="component" value="Unassembled WGS sequence"/>
</dbReference>
<dbReference type="Gene3D" id="1.10.760.10">
    <property type="entry name" value="Cytochrome c-like domain"/>
    <property type="match status" value="1"/>
</dbReference>
<feature type="binding site" evidence="11">
    <location>
        <position position="174"/>
    </location>
    <ligand>
        <name>pyrroloquinoline quinone</name>
        <dbReference type="ChEBI" id="CHEBI:58442"/>
    </ligand>
</feature>
<feature type="disulfide bond" evidence="13">
    <location>
        <begin position="122"/>
        <end position="123"/>
    </location>
</feature>
<feature type="binding site" description="axial binding residue" evidence="12">
    <location>
        <position position="625"/>
    </location>
    <ligand>
        <name>heme c</name>
        <dbReference type="ChEBI" id="CHEBI:61717"/>
    </ligand>
    <ligandPart>
        <name>Fe</name>
        <dbReference type="ChEBI" id="CHEBI:18248"/>
    </ligandPart>
</feature>
<dbReference type="GO" id="GO:0009055">
    <property type="term" value="F:electron transfer activity"/>
    <property type="evidence" value="ECO:0007669"/>
    <property type="project" value="InterPro"/>
</dbReference>
<feature type="binding site" description="covalent" evidence="11">
    <location>
        <position position="621"/>
    </location>
    <ligand>
        <name>heme c</name>
        <dbReference type="ChEBI" id="CHEBI:61717"/>
    </ligand>
</feature>
<dbReference type="SMART" id="SM00564">
    <property type="entry name" value="PQQ"/>
    <property type="match status" value="5"/>
</dbReference>
<feature type="binding site" evidence="12">
    <location>
        <position position="319"/>
    </location>
    <ligand>
        <name>Ca(2+)</name>
        <dbReference type="ChEBI" id="CHEBI:29108"/>
    </ligand>
</feature>
<accession>A0A844ZKV3</accession>
<dbReference type="InterPro" id="IPR002372">
    <property type="entry name" value="PQQ_rpt_dom"/>
</dbReference>
<evidence type="ECO:0000313" key="16">
    <source>
        <dbReference type="Proteomes" id="UP000435243"/>
    </source>
</evidence>
<feature type="binding site" evidence="12">
    <location>
        <position position="274"/>
    </location>
    <ligand>
        <name>Ca(2+)</name>
        <dbReference type="ChEBI" id="CHEBI:29108"/>
    </ligand>
</feature>
<evidence type="ECO:0000256" key="8">
    <source>
        <dbReference type="ARBA" id="ARBA00023004"/>
    </source>
</evidence>
<evidence type="ECO:0000256" key="11">
    <source>
        <dbReference type="PIRSR" id="PIRSR617512-2"/>
    </source>
</evidence>
<comment type="cofactor">
    <cofactor evidence="11">
        <name>pyrroloquinoline quinone</name>
        <dbReference type="ChEBI" id="CHEBI:58442"/>
    </cofactor>
    <text evidence="11">Binds 1 PQQ group per subunit.</text>
</comment>
<proteinExistence type="inferred from homology"/>
<dbReference type="PANTHER" id="PTHR32303">
    <property type="entry name" value="QUINOPROTEIN ALCOHOL DEHYDROGENASE (CYTOCHROME C)"/>
    <property type="match status" value="1"/>
</dbReference>
<comment type="caution">
    <text evidence="15">The sequence shown here is derived from an EMBL/GenBank/DDBJ whole genome shotgun (WGS) entry which is preliminary data.</text>
</comment>
<reference evidence="15 16" key="1">
    <citation type="submission" date="2019-12" db="EMBL/GenBank/DDBJ databases">
        <title>Genomic-based taxomic classification of the family Erythrobacteraceae.</title>
        <authorList>
            <person name="Xu L."/>
        </authorList>
    </citation>
    <scope>NUCLEOTIDE SEQUENCE [LARGE SCALE GENOMIC DNA]</scope>
    <source>
        <strain evidence="15 16">JCM 16339</strain>
    </source>
</reference>
<evidence type="ECO:0000256" key="13">
    <source>
        <dbReference type="PIRSR" id="PIRSR617512-4"/>
    </source>
</evidence>
<comment type="similarity">
    <text evidence="1">Belongs to the bacterial PQQ dehydrogenase family.</text>
</comment>
<comment type="cofactor">
    <cofactor evidence="11">
        <name>heme c</name>
        <dbReference type="ChEBI" id="CHEBI:61717"/>
    </cofactor>
    <text evidence="11">Binds 1 heme c group per subunit.</text>
</comment>
<gene>
    <name evidence="15" type="ORF">GRI32_05460</name>
</gene>
<evidence type="ECO:0000259" key="14">
    <source>
        <dbReference type="PROSITE" id="PS51007"/>
    </source>
</evidence>
<dbReference type="EMBL" id="WTYY01000003">
    <property type="protein sequence ID" value="MXO88183.1"/>
    <property type="molecule type" value="Genomic_DNA"/>
</dbReference>
<dbReference type="GO" id="GO:0016020">
    <property type="term" value="C:membrane"/>
    <property type="evidence" value="ECO:0007669"/>
    <property type="project" value="InterPro"/>
</dbReference>
<evidence type="ECO:0000256" key="7">
    <source>
        <dbReference type="ARBA" id="ARBA00023002"/>
    </source>
</evidence>
<evidence type="ECO:0000256" key="5">
    <source>
        <dbReference type="ARBA" id="ARBA00022837"/>
    </source>
</evidence>
<feature type="domain" description="Cytochrome c" evidence="14">
    <location>
        <begin position="608"/>
        <end position="684"/>
    </location>
</feature>
<evidence type="ECO:0000256" key="6">
    <source>
        <dbReference type="ARBA" id="ARBA00022891"/>
    </source>
</evidence>
<feature type="binding site" evidence="11">
    <location>
        <position position="346"/>
    </location>
    <ligand>
        <name>pyrroloquinoline quinone</name>
        <dbReference type="ChEBI" id="CHEBI:58442"/>
    </ligand>
</feature>
<dbReference type="InterPro" id="IPR017512">
    <property type="entry name" value="PQQ_MeOH/EtOH_DH"/>
</dbReference>
<evidence type="ECO:0000313" key="15">
    <source>
        <dbReference type="EMBL" id="MXO88183.1"/>
    </source>
</evidence>
<feature type="binding site" evidence="11">
    <location>
        <begin position="405"/>
        <end position="406"/>
    </location>
    <ligand>
        <name>pyrroloquinoline quinone</name>
        <dbReference type="ChEBI" id="CHEBI:58442"/>
    </ligand>
</feature>
<evidence type="ECO:0000256" key="1">
    <source>
        <dbReference type="ARBA" id="ARBA00008156"/>
    </source>
</evidence>
<evidence type="ECO:0000256" key="4">
    <source>
        <dbReference type="ARBA" id="ARBA00022729"/>
    </source>
</evidence>
<keyword evidence="3 12" id="KW-0479">Metal-binding</keyword>
<feature type="active site" description="Proton acceptor" evidence="10">
    <location>
        <position position="319"/>
    </location>
</feature>
<keyword evidence="7 15" id="KW-0560">Oxidoreductase</keyword>
<feature type="binding site" evidence="11">
    <location>
        <position position="128"/>
    </location>
    <ligand>
        <name>pyrroloquinoline quinone</name>
        <dbReference type="ChEBI" id="CHEBI:58442"/>
    </ligand>
</feature>
<evidence type="ECO:0000256" key="9">
    <source>
        <dbReference type="ARBA" id="ARBA00023157"/>
    </source>
</evidence>
<dbReference type="OrthoDB" id="9794322at2"/>
<feature type="binding site" evidence="11">
    <location>
        <position position="76"/>
    </location>
    <ligand>
        <name>pyrroloquinoline quinone</name>
        <dbReference type="ChEBI" id="CHEBI:58442"/>
    </ligand>
</feature>
<comment type="cofactor">
    <cofactor evidence="12">
        <name>Ca(2+)</name>
        <dbReference type="ChEBI" id="CHEBI:29108"/>
    </cofactor>
    <text evidence="12">Binds 1 Ca(2+) ion per subunit.</text>
</comment>
<dbReference type="GO" id="GO:0020037">
    <property type="term" value="F:heme binding"/>
    <property type="evidence" value="ECO:0007669"/>
    <property type="project" value="InterPro"/>
</dbReference>
<keyword evidence="16" id="KW-1185">Reference proteome</keyword>
<dbReference type="Pfam" id="PF13442">
    <property type="entry name" value="Cytochrome_CBB3"/>
    <property type="match status" value="1"/>
</dbReference>
<dbReference type="PROSITE" id="PS51007">
    <property type="entry name" value="CYTC"/>
    <property type="match status" value="1"/>
</dbReference>
<dbReference type="Pfam" id="PF01011">
    <property type="entry name" value="PQQ"/>
    <property type="match status" value="2"/>
</dbReference>
<keyword evidence="5 12" id="KW-0106">Calcium</keyword>
<feature type="binding site" description="covalent" evidence="11">
    <location>
        <position position="624"/>
    </location>
    <ligand>
        <name>heme c</name>
        <dbReference type="ChEBI" id="CHEBI:61717"/>
    </ligand>
</feature>